<comment type="cofactor">
    <cofactor evidence="1">
        <name>pyridoxal 5'-phosphate</name>
        <dbReference type="ChEBI" id="CHEBI:597326"/>
    </cofactor>
</comment>
<comment type="caution">
    <text evidence="4">The sequence shown here is derived from an EMBL/GenBank/DDBJ whole genome shotgun (WGS) entry which is preliminary data.</text>
</comment>
<dbReference type="Pfam" id="PF00291">
    <property type="entry name" value="PALP"/>
    <property type="match status" value="1"/>
</dbReference>
<name>A0ABR9K0A0_9ACTN</name>
<dbReference type="PANTHER" id="PTHR10314">
    <property type="entry name" value="CYSTATHIONINE BETA-SYNTHASE"/>
    <property type="match status" value="1"/>
</dbReference>
<dbReference type="GO" id="GO:0004124">
    <property type="term" value="F:cysteine synthase activity"/>
    <property type="evidence" value="ECO:0007669"/>
    <property type="project" value="UniProtKB-EC"/>
</dbReference>
<feature type="domain" description="Tryptophan synthase beta chain-like PALP" evidence="3">
    <location>
        <begin position="26"/>
        <end position="299"/>
    </location>
</feature>
<evidence type="ECO:0000256" key="2">
    <source>
        <dbReference type="ARBA" id="ARBA00022898"/>
    </source>
</evidence>
<evidence type="ECO:0000313" key="4">
    <source>
        <dbReference type="EMBL" id="MBE1536259.1"/>
    </source>
</evidence>
<reference evidence="4 5" key="1">
    <citation type="submission" date="2020-10" db="EMBL/GenBank/DDBJ databases">
        <title>Sequencing the genomes of 1000 actinobacteria strains.</title>
        <authorList>
            <person name="Klenk H.-P."/>
        </authorList>
    </citation>
    <scope>NUCLEOTIDE SEQUENCE [LARGE SCALE GENOMIC DNA]</scope>
    <source>
        <strain evidence="4 5">DSM 46744</strain>
    </source>
</reference>
<keyword evidence="4" id="KW-0808">Transferase</keyword>
<dbReference type="SUPFAM" id="SSF53686">
    <property type="entry name" value="Tryptophan synthase beta subunit-like PLP-dependent enzymes"/>
    <property type="match status" value="1"/>
</dbReference>
<dbReference type="EMBL" id="JADBDZ010000001">
    <property type="protein sequence ID" value="MBE1536259.1"/>
    <property type="molecule type" value="Genomic_DNA"/>
</dbReference>
<sequence length="358" mass="37612">MADLDDIRAWAARSIRILADDAARAEPTPLLPFPLPGDWGVSLLLKDESAHPTRTLKHRAARALFRHAIACGRIVEGTPVVEATGGGAAVAQAYTARLLGLPYTAVMPGEPDGRRAAPVRDLGGDVRFVTPPLAIYDEARRLAADSGGCFLDQFGWAERALDHRGDDLAGELFAQASRPDWVVAGAGTGATAASLGRHVREHGLSTRLAVVDPENSAYFPGWASGAADYATGMPSRIEGIGRPRMEPGFLPSLIDLMIRVPDAGSVAAARAVRAATGLPVGGSTGTCLWGALHLVSRMRDAGARGGVVAIIGDAGDRHLATYHDDGWAARKGLDPAPHAAAIDRFLHGAPWEPPAPRR</sequence>
<evidence type="ECO:0000256" key="1">
    <source>
        <dbReference type="ARBA" id="ARBA00001933"/>
    </source>
</evidence>
<dbReference type="EC" id="2.5.1.47" evidence="4"/>
<dbReference type="InterPro" id="IPR050214">
    <property type="entry name" value="Cys_Synth/Cystath_Beta-Synth"/>
</dbReference>
<organism evidence="4 5">
    <name type="scientific">Actinomadura algeriensis</name>
    <dbReference type="NCBI Taxonomy" id="1679523"/>
    <lineage>
        <taxon>Bacteria</taxon>
        <taxon>Bacillati</taxon>
        <taxon>Actinomycetota</taxon>
        <taxon>Actinomycetes</taxon>
        <taxon>Streptosporangiales</taxon>
        <taxon>Thermomonosporaceae</taxon>
        <taxon>Actinomadura</taxon>
    </lineage>
</organism>
<protein>
    <submittedName>
        <fullName evidence="4">Cysteine synthase A</fullName>
        <ecNumber evidence="4">2.5.1.47</ecNumber>
    </submittedName>
</protein>
<proteinExistence type="predicted"/>
<accession>A0ABR9K0A0</accession>
<dbReference type="InterPro" id="IPR036052">
    <property type="entry name" value="TrpB-like_PALP_sf"/>
</dbReference>
<evidence type="ECO:0000313" key="5">
    <source>
        <dbReference type="Proteomes" id="UP000627838"/>
    </source>
</evidence>
<dbReference type="InterPro" id="IPR001926">
    <property type="entry name" value="TrpB-like_PALP"/>
</dbReference>
<dbReference type="Proteomes" id="UP000627838">
    <property type="component" value="Unassembled WGS sequence"/>
</dbReference>
<gene>
    <name evidence="4" type="ORF">H4W34_006092</name>
</gene>
<keyword evidence="2" id="KW-0663">Pyridoxal phosphate</keyword>
<keyword evidence="5" id="KW-1185">Reference proteome</keyword>
<dbReference type="Gene3D" id="3.40.50.1100">
    <property type="match status" value="2"/>
</dbReference>
<evidence type="ECO:0000259" key="3">
    <source>
        <dbReference type="Pfam" id="PF00291"/>
    </source>
</evidence>